<dbReference type="PROSITE" id="PS51375">
    <property type="entry name" value="PPR"/>
    <property type="match status" value="7"/>
</dbReference>
<organism evidence="4">
    <name type="scientific">Spirodela intermedia</name>
    <name type="common">Intermediate duckweed</name>
    <dbReference type="NCBI Taxonomy" id="51605"/>
    <lineage>
        <taxon>Eukaryota</taxon>
        <taxon>Viridiplantae</taxon>
        <taxon>Streptophyta</taxon>
        <taxon>Embryophyta</taxon>
        <taxon>Tracheophyta</taxon>
        <taxon>Spermatophyta</taxon>
        <taxon>Magnoliopsida</taxon>
        <taxon>Liliopsida</taxon>
        <taxon>Araceae</taxon>
        <taxon>Lemnoideae</taxon>
        <taxon>Spirodela</taxon>
    </lineage>
</organism>
<feature type="repeat" description="PPR" evidence="3">
    <location>
        <begin position="129"/>
        <end position="163"/>
    </location>
</feature>
<dbReference type="SUPFAM" id="SSF48452">
    <property type="entry name" value="TPR-like"/>
    <property type="match status" value="1"/>
</dbReference>
<feature type="repeat" description="PPR" evidence="3">
    <location>
        <begin position="299"/>
        <end position="333"/>
    </location>
</feature>
<gene>
    <name evidence="4" type="ORF">SI7747_12015316</name>
</gene>
<proteinExistence type="inferred from homology"/>
<dbReference type="Pfam" id="PF13041">
    <property type="entry name" value="PPR_2"/>
    <property type="match status" value="4"/>
</dbReference>
<sequence length="616" mass="68444">MAGDAKGVEARVKEMVKADLPNMEEVLGFLVSGFCGEGRLSDALRVFRAACSEGRLPSISVCNGLMDSLLAEWGDLNSLVFVYKEMVKGGVVPSVDTVNCLIEALFRTGHVDAAIDQFRRMNRRGCVPNSKTFQTVMLNLCVNDRAEESSKVLDEMIECRCKPDPDFFGSIMPLLRKFNTSIEAKKLLKMMRDFGVLPDLFIYCDLIHCLCENGELDDAAYLLEEMSEMGIAPDIDVYVSVVNGFCKVGRFNEATIFLESNDIFEPQPYNALLKAYCSEGRFPHAGNFLTKMFENGVGDNISWNILTRALCDSENPRKASEVLSRMITSGYLPDEVAFSSLIAGYSKAGEIRNALLCFQHVLAESWVLDSESYSSFIHALCHEEMIQEAMDVFYYMSGKGHSLPAASLNLLISHICWKGLITEAIKLRSISFCNGSPSSSTTFNSIILRLLELKRPQHARVLFSQMLVEDCALDVKTYCLLIRGLCTTGGTKNAMLLFAQMINIALLNCLEECSQMHKIVHSLDNLVEQGQVLYSPAYNIVIRALLKEAHKDEACKFLDQMLEQGCVPDADTHGLLVRNIGGERKDKSRQTGTTDDSVTNILVEGLTDANEHIVDE</sequence>
<dbReference type="Gene3D" id="1.25.40.10">
    <property type="entry name" value="Tetratricopeptide repeat domain"/>
    <property type="match status" value="6"/>
</dbReference>
<feature type="repeat" description="PPR" evidence="3">
    <location>
        <begin position="334"/>
        <end position="368"/>
    </location>
</feature>
<evidence type="ECO:0000256" key="2">
    <source>
        <dbReference type="ARBA" id="ARBA00022737"/>
    </source>
</evidence>
<evidence type="ECO:0000256" key="1">
    <source>
        <dbReference type="ARBA" id="ARBA00007626"/>
    </source>
</evidence>
<dbReference type="GO" id="GO:0003729">
    <property type="term" value="F:mRNA binding"/>
    <property type="evidence" value="ECO:0007669"/>
    <property type="project" value="TreeGrafter"/>
</dbReference>
<accession>A0A7I8JG45</accession>
<keyword evidence="2" id="KW-0677">Repeat</keyword>
<reference evidence="4 5" key="1">
    <citation type="submission" date="2019-12" db="EMBL/GenBank/DDBJ databases">
        <authorList>
            <person name="Scholz U."/>
            <person name="Mascher M."/>
            <person name="Fiebig A."/>
        </authorList>
    </citation>
    <scope>NUCLEOTIDE SEQUENCE</scope>
</reference>
<dbReference type="AlphaFoldDB" id="A0A7I8JG45"/>
<dbReference type="EMBL" id="CACRZD030000012">
    <property type="protein sequence ID" value="CAA6668921.1"/>
    <property type="molecule type" value="Genomic_DNA"/>
</dbReference>
<dbReference type="Proteomes" id="UP001189122">
    <property type="component" value="Unassembled WGS sequence"/>
</dbReference>
<dbReference type="PANTHER" id="PTHR47938:SF46">
    <property type="entry name" value="PENTACOTRIPEPTIDE-REPEAT REGION OF PRORP DOMAIN-CONTAINING PROTEIN"/>
    <property type="match status" value="1"/>
</dbReference>
<feature type="repeat" description="PPR" evidence="3">
    <location>
        <begin position="94"/>
        <end position="128"/>
    </location>
</feature>
<dbReference type="Pfam" id="PF01535">
    <property type="entry name" value="PPR"/>
    <property type="match status" value="4"/>
</dbReference>
<dbReference type="PANTHER" id="PTHR47938">
    <property type="entry name" value="RESPIRATORY COMPLEX I CHAPERONE (CIA84), PUTATIVE (AFU_ORTHOLOGUE AFUA_2G06020)-RELATED"/>
    <property type="match status" value="1"/>
</dbReference>
<dbReference type="InterPro" id="IPR002885">
    <property type="entry name" value="PPR_rpt"/>
</dbReference>
<feature type="repeat" description="PPR" evidence="3">
    <location>
        <begin position="534"/>
        <end position="568"/>
    </location>
</feature>
<feature type="repeat" description="PPR" evidence="3">
    <location>
        <begin position="369"/>
        <end position="403"/>
    </location>
</feature>
<keyword evidence="5" id="KW-1185">Reference proteome</keyword>
<evidence type="ECO:0000256" key="3">
    <source>
        <dbReference type="PROSITE-ProRule" id="PRU00708"/>
    </source>
</evidence>
<dbReference type="NCBIfam" id="TIGR00756">
    <property type="entry name" value="PPR"/>
    <property type="match status" value="6"/>
</dbReference>
<evidence type="ECO:0000313" key="5">
    <source>
        <dbReference type="Proteomes" id="UP001189122"/>
    </source>
</evidence>
<protein>
    <submittedName>
        <fullName evidence="4">Uncharacterized protein</fullName>
    </submittedName>
</protein>
<comment type="similarity">
    <text evidence="1">Belongs to the PPR family. P subfamily.</text>
</comment>
<evidence type="ECO:0000313" key="4">
    <source>
        <dbReference type="EMBL" id="CAA2629678.1"/>
    </source>
</evidence>
<dbReference type="EMBL" id="LR743599">
    <property type="protein sequence ID" value="CAA2629678.1"/>
    <property type="molecule type" value="Genomic_DNA"/>
</dbReference>
<name>A0A7I8JG45_SPIIN</name>
<feature type="repeat" description="PPR" evidence="3">
    <location>
        <begin position="199"/>
        <end position="233"/>
    </location>
</feature>
<dbReference type="InterPro" id="IPR011990">
    <property type="entry name" value="TPR-like_helical_dom_sf"/>
</dbReference>